<dbReference type="EMBL" id="BGPR01130349">
    <property type="protein sequence ID" value="GBN44393.1"/>
    <property type="molecule type" value="Genomic_DNA"/>
</dbReference>
<proteinExistence type="predicted"/>
<dbReference type="AlphaFoldDB" id="A0A4Y2P0H6"/>
<dbReference type="EMBL" id="BGPR01130365">
    <property type="protein sequence ID" value="GBN44433.1"/>
    <property type="molecule type" value="Genomic_DNA"/>
</dbReference>
<dbReference type="Proteomes" id="UP000499080">
    <property type="component" value="Unassembled WGS sequence"/>
</dbReference>
<reference evidence="2 3" key="1">
    <citation type="journal article" date="2019" name="Sci. Rep.">
        <title>Orb-weaving spider Araneus ventricosus genome elucidates the spidroin gene catalogue.</title>
        <authorList>
            <person name="Kono N."/>
            <person name="Nakamura H."/>
            <person name="Ohtoshi R."/>
            <person name="Moran D.A.P."/>
            <person name="Shinohara A."/>
            <person name="Yoshida Y."/>
            <person name="Fujiwara M."/>
            <person name="Mori M."/>
            <person name="Tomita M."/>
            <person name="Arakawa K."/>
        </authorList>
    </citation>
    <scope>NUCLEOTIDE SEQUENCE [LARGE SCALE GENOMIC DNA]</scope>
</reference>
<sequence length="91" mass="10333">MVCGLVTRKGRKVLDLESNSKLRHSYLLQIVSSKGKEKSPENLEVEHLYSSYVVEKSFSVQPPNSYGILMKSSKYSSMNRTHFPNPVSFHA</sequence>
<evidence type="ECO:0000313" key="2">
    <source>
        <dbReference type="EMBL" id="GBN44433.1"/>
    </source>
</evidence>
<organism evidence="2 3">
    <name type="scientific">Araneus ventricosus</name>
    <name type="common">Orbweaver spider</name>
    <name type="synonym">Epeira ventricosa</name>
    <dbReference type="NCBI Taxonomy" id="182803"/>
    <lineage>
        <taxon>Eukaryota</taxon>
        <taxon>Metazoa</taxon>
        <taxon>Ecdysozoa</taxon>
        <taxon>Arthropoda</taxon>
        <taxon>Chelicerata</taxon>
        <taxon>Arachnida</taxon>
        <taxon>Araneae</taxon>
        <taxon>Araneomorphae</taxon>
        <taxon>Entelegynae</taxon>
        <taxon>Araneoidea</taxon>
        <taxon>Araneidae</taxon>
        <taxon>Araneus</taxon>
    </lineage>
</organism>
<evidence type="ECO:0000313" key="3">
    <source>
        <dbReference type="Proteomes" id="UP000499080"/>
    </source>
</evidence>
<name>A0A4Y2P0H6_ARAVE</name>
<accession>A0A4Y2P0H6</accession>
<keyword evidence="3" id="KW-1185">Reference proteome</keyword>
<comment type="caution">
    <text evidence="2">The sequence shown here is derived from an EMBL/GenBank/DDBJ whole genome shotgun (WGS) entry which is preliminary data.</text>
</comment>
<evidence type="ECO:0000313" key="1">
    <source>
        <dbReference type="EMBL" id="GBN44393.1"/>
    </source>
</evidence>
<gene>
    <name evidence="2" type="ORF">AVEN_169940_1</name>
    <name evidence="1" type="ORF">AVEN_66371_1</name>
</gene>
<protein>
    <submittedName>
        <fullName evidence="2">Uncharacterized protein</fullName>
    </submittedName>
</protein>